<sequence>MAKLHASRRLSSMTLPVLAGLAAMTAVPAQAQFYYRPFGGVYVERYYEPLPPGGYYEPPPPVYRAPPPAYGAPGRFPFADVEPMLRSMGMRAVGRPRIDGGTYVVDATDPNGARVRVRIDAFNGRIIAMHPLGPARPAARQTAPSTAMLPPAVAPLPPRREPESGMVAAPPPAGALAAEASPQEGAEGSGPAPADAPSAASVPPSTADAAPTASQAPTGEGSSVRVIPGVAMPPGTEPTAAAAAETPQGEAAKGAEASKPAGDAPAAAASGTGTGTGTGSDTPAGTASVMARGAGGEPEPEE</sequence>
<protein>
    <recommendedName>
        <fullName evidence="5">PepSY domain-containing protein</fullName>
    </recommendedName>
</protein>
<feature type="chain" id="PRO_5024823443" description="PepSY domain-containing protein" evidence="2">
    <location>
        <begin position="32"/>
        <end position="302"/>
    </location>
</feature>
<reference evidence="3 4" key="1">
    <citation type="submission" date="2019-12" db="EMBL/GenBank/DDBJ databases">
        <authorList>
            <person name="Reyes-Prieto M."/>
        </authorList>
    </citation>
    <scope>NUCLEOTIDE SEQUENCE [LARGE SCALE GENOMIC DNA]</scope>
    <source>
        <strain evidence="3">HF14-78462</strain>
    </source>
</reference>
<feature type="compositionally biased region" description="Low complexity" evidence="1">
    <location>
        <begin position="174"/>
        <end position="217"/>
    </location>
</feature>
<evidence type="ECO:0000256" key="2">
    <source>
        <dbReference type="SAM" id="SignalP"/>
    </source>
</evidence>
<keyword evidence="4" id="KW-1185">Reference proteome</keyword>
<dbReference type="AlphaFoldDB" id="A0A5S9PD54"/>
<dbReference type="EMBL" id="CACSAS010000001">
    <property type="protein sequence ID" value="CAA0101575.1"/>
    <property type="molecule type" value="Genomic_DNA"/>
</dbReference>
<feature type="region of interest" description="Disordered" evidence="1">
    <location>
        <begin position="133"/>
        <end position="302"/>
    </location>
</feature>
<evidence type="ECO:0000313" key="4">
    <source>
        <dbReference type="Proteomes" id="UP000433050"/>
    </source>
</evidence>
<feature type="compositionally biased region" description="Low complexity" evidence="1">
    <location>
        <begin position="233"/>
        <end position="252"/>
    </location>
</feature>
<dbReference type="RefSeq" id="WP_159599507.1">
    <property type="nucleotide sequence ID" value="NZ_CACSAS010000001.1"/>
</dbReference>
<feature type="compositionally biased region" description="Low complexity" evidence="1">
    <location>
        <begin position="279"/>
        <end position="288"/>
    </location>
</feature>
<evidence type="ECO:0000256" key="1">
    <source>
        <dbReference type="SAM" id="MobiDB-lite"/>
    </source>
</evidence>
<feature type="compositionally biased region" description="Low complexity" evidence="1">
    <location>
        <begin position="260"/>
        <end position="271"/>
    </location>
</feature>
<evidence type="ECO:0000313" key="3">
    <source>
        <dbReference type="EMBL" id="CAA0101575.1"/>
    </source>
</evidence>
<organism evidence="3 4">
    <name type="scientific">Starkeya nomas</name>
    <dbReference type="NCBI Taxonomy" id="2666134"/>
    <lineage>
        <taxon>Bacteria</taxon>
        <taxon>Pseudomonadati</taxon>
        <taxon>Pseudomonadota</taxon>
        <taxon>Alphaproteobacteria</taxon>
        <taxon>Hyphomicrobiales</taxon>
        <taxon>Xanthobacteraceae</taxon>
        <taxon>Starkeya</taxon>
    </lineage>
</organism>
<accession>A0A5S9PD54</accession>
<keyword evidence="2" id="KW-0732">Signal</keyword>
<gene>
    <name evidence="3" type="ORF">STARVERO_02777</name>
</gene>
<proteinExistence type="predicted"/>
<name>A0A5S9PD54_9HYPH</name>
<feature type="signal peptide" evidence="2">
    <location>
        <begin position="1"/>
        <end position="31"/>
    </location>
</feature>
<dbReference type="Proteomes" id="UP000433050">
    <property type="component" value="Unassembled WGS sequence"/>
</dbReference>
<evidence type="ECO:0008006" key="5">
    <source>
        <dbReference type="Google" id="ProtNLM"/>
    </source>
</evidence>